<keyword evidence="4" id="KW-0862">Zinc</keyword>
<dbReference type="PANTHER" id="PTHR46286:SF2">
    <property type="entry name" value="VIN3-LIKE PROTEIN 2"/>
    <property type="match status" value="1"/>
</dbReference>
<keyword evidence="5" id="KW-0539">Nucleus</keyword>
<evidence type="ECO:0000259" key="9">
    <source>
        <dbReference type="Pfam" id="PF23380"/>
    </source>
</evidence>
<evidence type="ECO:0000256" key="4">
    <source>
        <dbReference type="ARBA" id="ARBA00022833"/>
    </source>
</evidence>
<feature type="region of interest" description="Disordered" evidence="6">
    <location>
        <begin position="484"/>
        <end position="537"/>
    </location>
</feature>
<evidence type="ECO:0000313" key="11">
    <source>
        <dbReference type="Proteomes" id="UP000623129"/>
    </source>
</evidence>
<dbReference type="GO" id="GO:0008270">
    <property type="term" value="F:zinc ion binding"/>
    <property type="evidence" value="ECO:0007669"/>
    <property type="project" value="UniProtKB-KW"/>
</dbReference>
<feature type="domain" description="VIN3-like C-terminal" evidence="9">
    <location>
        <begin position="630"/>
        <end position="701"/>
    </location>
</feature>
<protein>
    <submittedName>
        <fullName evidence="10">VIN3-like protein 2 isoform X1</fullName>
    </submittedName>
</protein>
<dbReference type="InterPro" id="IPR044514">
    <property type="entry name" value="VIN3-like"/>
</dbReference>
<accession>A0A833V7F0</accession>
<dbReference type="PANTHER" id="PTHR46286">
    <property type="entry name" value="VIN3-LIKE PROTEIN 2-RELATED"/>
    <property type="match status" value="1"/>
</dbReference>
<evidence type="ECO:0000259" key="7">
    <source>
        <dbReference type="Pfam" id="PF07227"/>
    </source>
</evidence>
<comment type="subcellular location">
    <subcellularLocation>
        <location evidence="1">Nucleus</location>
    </subcellularLocation>
</comment>
<dbReference type="InterPro" id="IPR058585">
    <property type="entry name" value="Fn3_VIN3"/>
</dbReference>
<dbReference type="Pfam" id="PF07227">
    <property type="entry name" value="PHD_Oberon"/>
    <property type="match status" value="1"/>
</dbReference>
<dbReference type="OrthoDB" id="600557at2759"/>
<dbReference type="InterPro" id="IPR032881">
    <property type="entry name" value="Oberon-like_PHD"/>
</dbReference>
<evidence type="ECO:0000256" key="6">
    <source>
        <dbReference type="SAM" id="MobiDB-lite"/>
    </source>
</evidence>
<evidence type="ECO:0000256" key="1">
    <source>
        <dbReference type="ARBA" id="ARBA00004123"/>
    </source>
</evidence>
<name>A0A833V7F0_9POAL</name>
<evidence type="ECO:0000256" key="5">
    <source>
        <dbReference type="ARBA" id="ARBA00023242"/>
    </source>
</evidence>
<sequence>MPPMDFSFSACNLEPSKCRTLSIDQKIQIIRDLSKSPDTAQDKLQSWSRKDILDILCHDIVKERKFTGLSKQRMLEYLFKVVTSGKNLNDLLEDDQPVTQSPPKRQRKADTPIRVIPLPPTDSPSSDVKSNGTAGTASNTRLCQNVACRYRYSASDPFCKRCSCCICYKYDENKDPSLWLFCNSDPPYQEGYSCDRSCHIECALKHDKAGIGMAKGGKRLDGIYHCPYCGKENDLLRSWKKQLTIAKDARRVDVLCYRIYLSHKLLNFTEKYRHLHEVVDLAKKKLEIDVGPITGSPTMGRGIVNRLQSGAEVQKLCAHGIELVEPIVSSSFPSPVVEQKIKQAPIPSSFIRFPIVASTCLTIVLKLEDIKTLPPDLAGFDLWHRKADTSDYPANPTGTIVLPNRSIVITELVPSTSYKFKLVAFNHVKKELDLWEVKETTTCYLKGDPKGIEVRKQPSFDLSNPSSEGGESNNSAAVYADLNKSPERESDSDFDGCVNPDLNGSVLGSGSGSGQVTNVKESPETEEMNGVSASALDEEAVLDAIPVCKTSTGLQKESPDPRSENESNGPNGNDMANGAVIRLISTRPVTPGQTENGKADNVLLPKPYREPGSSSSKRVSGHNDECMEGSYEYCVKVIRRLECEGLIESNFRVKFLTWFSLRATPQERKIVNVYVDTLIDDPVSLAGQLSDTFSERIYSKRPPPVPTGFCMQLWH</sequence>
<feature type="domain" description="Oberon-like PHD finger" evidence="7">
    <location>
        <begin position="143"/>
        <end position="263"/>
    </location>
</feature>
<dbReference type="GO" id="GO:0010048">
    <property type="term" value="P:vernalization response"/>
    <property type="evidence" value="ECO:0007669"/>
    <property type="project" value="InterPro"/>
</dbReference>
<feature type="domain" description="VIN3-like fibronectin type-III" evidence="8">
    <location>
        <begin position="351"/>
        <end position="441"/>
    </location>
</feature>
<evidence type="ECO:0000256" key="3">
    <source>
        <dbReference type="ARBA" id="ARBA00022771"/>
    </source>
</evidence>
<organism evidence="10 11">
    <name type="scientific">Carex littledalei</name>
    <dbReference type="NCBI Taxonomy" id="544730"/>
    <lineage>
        <taxon>Eukaryota</taxon>
        <taxon>Viridiplantae</taxon>
        <taxon>Streptophyta</taxon>
        <taxon>Embryophyta</taxon>
        <taxon>Tracheophyta</taxon>
        <taxon>Spermatophyta</taxon>
        <taxon>Magnoliopsida</taxon>
        <taxon>Liliopsida</taxon>
        <taxon>Poales</taxon>
        <taxon>Cyperaceae</taxon>
        <taxon>Cyperoideae</taxon>
        <taxon>Cariceae</taxon>
        <taxon>Carex</taxon>
        <taxon>Carex subgen. Euthyceras</taxon>
    </lineage>
</organism>
<proteinExistence type="predicted"/>
<reference evidence="10" key="1">
    <citation type="submission" date="2020-01" db="EMBL/GenBank/DDBJ databases">
        <title>Genome sequence of Kobresia littledalei, the first chromosome-level genome in the family Cyperaceae.</title>
        <authorList>
            <person name="Qu G."/>
        </authorList>
    </citation>
    <scope>NUCLEOTIDE SEQUENCE</scope>
    <source>
        <strain evidence="10">C.B.Clarke</strain>
        <tissue evidence="10">Leaf</tissue>
    </source>
</reference>
<evidence type="ECO:0000313" key="10">
    <source>
        <dbReference type="EMBL" id="KAF3327462.1"/>
    </source>
</evidence>
<gene>
    <name evidence="10" type="ORF">FCM35_KLT07580</name>
</gene>
<feature type="region of interest" description="Disordered" evidence="6">
    <location>
        <begin position="91"/>
        <end position="136"/>
    </location>
</feature>
<feature type="compositionally biased region" description="Polar residues" evidence="6">
    <location>
        <begin position="123"/>
        <end position="136"/>
    </location>
</feature>
<dbReference type="InterPro" id="IPR056990">
    <property type="entry name" value="VIN3-like_C"/>
</dbReference>
<keyword evidence="11" id="KW-1185">Reference proteome</keyword>
<dbReference type="GO" id="GO:0005634">
    <property type="term" value="C:nucleus"/>
    <property type="evidence" value="ECO:0007669"/>
    <property type="project" value="UniProtKB-SubCell"/>
</dbReference>
<feature type="compositionally biased region" description="Polar residues" evidence="6">
    <location>
        <begin position="587"/>
        <end position="596"/>
    </location>
</feature>
<feature type="region of interest" description="Disordered" evidence="6">
    <location>
        <begin position="455"/>
        <end position="474"/>
    </location>
</feature>
<dbReference type="Pfam" id="PF23380">
    <property type="entry name" value="VIN3_C"/>
    <property type="match status" value="1"/>
</dbReference>
<dbReference type="Pfam" id="PF23376">
    <property type="entry name" value="Fn3_VIN3"/>
    <property type="match status" value="1"/>
</dbReference>
<keyword evidence="2" id="KW-0479">Metal-binding</keyword>
<keyword evidence="3" id="KW-0863">Zinc-finger</keyword>
<feature type="region of interest" description="Disordered" evidence="6">
    <location>
        <begin position="550"/>
        <end position="622"/>
    </location>
</feature>
<dbReference type="AlphaFoldDB" id="A0A833V7F0"/>
<evidence type="ECO:0000256" key="2">
    <source>
        <dbReference type="ARBA" id="ARBA00022723"/>
    </source>
</evidence>
<dbReference type="EMBL" id="SWLB01000017">
    <property type="protein sequence ID" value="KAF3327462.1"/>
    <property type="molecule type" value="Genomic_DNA"/>
</dbReference>
<comment type="caution">
    <text evidence="10">The sequence shown here is derived from an EMBL/GenBank/DDBJ whole genome shotgun (WGS) entry which is preliminary data.</text>
</comment>
<evidence type="ECO:0000259" key="8">
    <source>
        <dbReference type="Pfam" id="PF23376"/>
    </source>
</evidence>
<dbReference type="Proteomes" id="UP000623129">
    <property type="component" value="Unassembled WGS sequence"/>
</dbReference>
<dbReference type="GO" id="GO:0040029">
    <property type="term" value="P:epigenetic regulation of gene expression"/>
    <property type="evidence" value="ECO:0007669"/>
    <property type="project" value="InterPro"/>
</dbReference>